<dbReference type="Gene3D" id="3.30.70.270">
    <property type="match status" value="1"/>
</dbReference>
<evidence type="ECO:0000256" key="1">
    <source>
        <dbReference type="SAM" id="Phobius"/>
    </source>
</evidence>
<dbReference type="SUPFAM" id="SSF55073">
    <property type="entry name" value="Nucleotide cyclase"/>
    <property type="match status" value="1"/>
</dbReference>
<dbReference type="InterPro" id="IPR043128">
    <property type="entry name" value="Rev_trsase/Diguanyl_cyclase"/>
</dbReference>
<dbReference type="InterPro" id="IPR000160">
    <property type="entry name" value="GGDEF_dom"/>
</dbReference>
<evidence type="ECO:0000259" key="3">
    <source>
        <dbReference type="PROSITE" id="PS50887"/>
    </source>
</evidence>
<dbReference type="SMART" id="SM00267">
    <property type="entry name" value="GGDEF"/>
    <property type="match status" value="1"/>
</dbReference>
<dbReference type="PANTHER" id="PTHR44757:SF2">
    <property type="entry name" value="BIOFILM ARCHITECTURE MAINTENANCE PROTEIN MBAA"/>
    <property type="match status" value="1"/>
</dbReference>
<dbReference type="Pfam" id="PF00563">
    <property type="entry name" value="EAL"/>
    <property type="match status" value="1"/>
</dbReference>
<feature type="domain" description="GGDEF" evidence="3">
    <location>
        <begin position="426"/>
        <end position="558"/>
    </location>
</feature>
<dbReference type="Gene3D" id="3.20.20.450">
    <property type="entry name" value="EAL domain"/>
    <property type="match status" value="1"/>
</dbReference>
<evidence type="ECO:0000313" key="4">
    <source>
        <dbReference type="EMBL" id="GAA3606832.1"/>
    </source>
</evidence>
<dbReference type="PANTHER" id="PTHR44757">
    <property type="entry name" value="DIGUANYLATE CYCLASE DGCP"/>
    <property type="match status" value="1"/>
</dbReference>
<dbReference type="InterPro" id="IPR035919">
    <property type="entry name" value="EAL_sf"/>
</dbReference>
<feature type="transmembrane region" description="Helical" evidence="1">
    <location>
        <begin position="145"/>
        <end position="167"/>
    </location>
</feature>
<dbReference type="InterPro" id="IPR001633">
    <property type="entry name" value="EAL_dom"/>
</dbReference>
<feature type="transmembrane region" description="Helical" evidence="1">
    <location>
        <begin position="7"/>
        <end position="29"/>
    </location>
</feature>
<dbReference type="CDD" id="cd01949">
    <property type="entry name" value="GGDEF"/>
    <property type="match status" value="1"/>
</dbReference>
<proteinExistence type="predicted"/>
<protein>
    <recommendedName>
        <fullName evidence="6">Diguanylate cyclase/phosphodiesterase</fullName>
    </recommendedName>
</protein>
<gene>
    <name evidence="4" type="ORF">GCM10022223_23470</name>
</gene>
<organism evidence="4 5">
    <name type="scientific">Kineosporia mesophila</name>
    <dbReference type="NCBI Taxonomy" id="566012"/>
    <lineage>
        <taxon>Bacteria</taxon>
        <taxon>Bacillati</taxon>
        <taxon>Actinomycetota</taxon>
        <taxon>Actinomycetes</taxon>
        <taxon>Kineosporiales</taxon>
        <taxon>Kineosporiaceae</taxon>
        <taxon>Kineosporia</taxon>
    </lineage>
</organism>
<name>A0ABP6ZE68_9ACTN</name>
<feature type="domain" description="EAL" evidence="2">
    <location>
        <begin position="566"/>
        <end position="822"/>
    </location>
</feature>
<dbReference type="PROSITE" id="PS50887">
    <property type="entry name" value="GGDEF"/>
    <property type="match status" value="1"/>
</dbReference>
<dbReference type="SMART" id="SM00052">
    <property type="entry name" value="EAL"/>
    <property type="match status" value="1"/>
</dbReference>
<keyword evidence="5" id="KW-1185">Reference proteome</keyword>
<dbReference type="NCBIfam" id="TIGR00254">
    <property type="entry name" value="GGDEF"/>
    <property type="match status" value="1"/>
</dbReference>
<dbReference type="SUPFAM" id="SSF141868">
    <property type="entry name" value="EAL domain-like"/>
    <property type="match status" value="1"/>
</dbReference>
<keyword evidence="1" id="KW-0472">Membrane</keyword>
<dbReference type="PROSITE" id="PS50883">
    <property type="entry name" value="EAL"/>
    <property type="match status" value="1"/>
</dbReference>
<dbReference type="InterPro" id="IPR052155">
    <property type="entry name" value="Biofilm_reg_signaling"/>
</dbReference>
<sequence>MTTKSPAARFATGAGVIGVLVIGLVPVLLGRPLPLLGISTLPWWAFAIAFAVTEVCGLNVNVRGRCYPISLSVIPLTTGLYLSDPGPLLLARLLGTVAVAAWYRRHNLVTLITGAFAVIAGTGVAELLFRTLVLPYGVLSHSGRLMTLVVVVLAALVEITLLLRVHLDAGGWRAEVRRLLMRAVVAGVTGAAIGLIPVISVSRGEPLLTVAAIGPGLVLGLHAFATLSERHTRLSRLYELSEALAHVPAPARAIPLVLEQSADLLRARYSELVLNDDLGRSTSGRRLWSHRSGHVIGPRTPADDLFPLPWPPESGQLVRGRDRAERDFLRARGLGQAVLVPLRIDDTVAGHLLVGERSGGEHGFAASDLATLQTVAARAAVALSNGHLVERLRFEARHDELTGLPNRLDFRAQLDAWVPELVSGDRSCAVMLLDLNGFKAINDTLGHQAGDQLLRELAGRLGRVAGRGTTIARLGGDEFAVLAPGLGDGAARALARRLLTAFDEPVTLEGQELRVGGSLGVAVGPDQGTTGAELLRRADVAMYVAKSAGGGYRMFTRSMDLPASQLQTLATALEEALLQDSIGIAVLPVVDLVTGRAHALEALARWNHPELGEVPPEDFFAAAERSGLVTELSRRVLDQALAAARDWLEKGQQVRVAVNLAPGWLADPTLPEQITTALAVHDLPPDLLYLEVTEADVIDEPDTHQGVLASLTRLRALGVRLSVDDFGTGYSSLTFLSRLPVSQVKIHQSLVQELRAGGTGRAVVQSIIDLGRNLGLEVVAEGVTDAHTRIELKRMGCGFGQGYYFNAPVAVGDLAWAAGHRPPGTVTLPPAPRVVGTLDTLDECSPQTAPPSAP</sequence>
<feature type="transmembrane region" description="Helical" evidence="1">
    <location>
        <begin position="179"/>
        <end position="201"/>
    </location>
</feature>
<feature type="transmembrane region" description="Helical" evidence="1">
    <location>
        <begin position="111"/>
        <end position="133"/>
    </location>
</feature>
<feature type="transmembrane region" description="Helical" evidence="1">
    <location>
        <begin position="41"/>
        <end position="59"/>
    </location>
</feature>
<dbReference type="CDD" id="cd01948">
    <property type="entry name" value="EAL"/>
    <property type="match status" value="1"/>
</dbReference>
<dbReference type="SMART" id="SM00065">
    <property type="entry name" value="GAF"/>
    <property type="match status" value="1"/>
</dbReference>
<keyword evidence="1" id="KW-1133">Transmembrane helix</keyword>
<dbReference type="InterPro" id="IPR029016">
    <property type="entry name" value="GAF-like_dom_sf"/>
</dbReference>
<comment type="caution">
    <text evidence="4">The sequence shown here is derived from an EMBL/GenBank/DDBJ whole genome shotgun (WGS) entry which is preliminary data.</text>
</comment>
<dbReference type="Gene3D" id="3.30.450.40">
    <property type="match status" value="1"/>
</dbReference>
<evidence type="ECO:0000259" key="2">
    <source>
        <dbReference type="PROSITE" id="PS50883"/>
    </source>
</evidence>
<dbReference type="EMBL" id="BAAAZO010000003">
    <property type="protein sequence ID" value="GAA3606832.1"/>
    <property type="molecule type" value="Genomic_DNA"/>
</dbReference>
<evidence type="ECO:0000313" key="5">
    <source>
        <dbReference type="Proteomes" id="UP001501074"/>
    </source>
</evidence>
<dbReference type="RefSeq" id="WP_231488253.1">
    <property type="nucleotide sequence ID" value="NZ_BAAAZO010000003.1"/>
</dbReference>
<reference evidence="5" key="1">
    <citation type="journal article" date="2019" name="Int. J. Syst. Evol. Microbiol.">
        <title>The Global Catalogue of Microorganisms (GCM) 10K type strain sequencing project: providing services to taxonomists for standard genome sequencing and annotation.</title>
        <authorList>
            <consortium name="The Broad Institute Genomics Platform"/>
            <consortium name="The Broad Institute Genome Sequencing Center for Infectious Disease"/>
            <person name="Wu L."/>
            <person name="Ma J."/>
        </authorList>
    </citation>
    <scope>NUCLEOTIDE SEQUENCE [LARGE SCALE GENOMIC DNA]</scope>
    <source>
        <strain evidence="5">JCM 16902</strain>
    </source>
</reference>
<dbReference type="Pfam" id="PF00990">
    <property type="entry name" value="GGDEF"/>
    <property type="match status" value="1"/>
</dbReference>
<keyword evidence="1" id="KW-0812">Transmembrane</keyword>
<dbReference type="InterPro" id="IPR029787">
    <property type="entry name" value="Nucleotide_cyclase"/>
</dbReference>
<dbReference type="SUPFAM" id="SSF55781">
    <property type="entry name" value="GAF domain-like"/>
    <property type="match status" value="1"/>
</dbReference>
<evidence type="ECO:0008006" key="6">
    <source>
        <dbReference type="Google" id="ProtNLM"/>
    </source>
</evidence>
<accession>A0ABP6ZE68</accession>
<dbReference type="InterPro" id="IPR003018">
    <property type="entry name" value="GAF"/>
</dbReference>
<dbReference type="Proteomes" id="UP001501074">
    <property type="component" value="Unassembled WGS sequence"/>
</dbReference>